<accession>C7DK31</accession>
<sequence length="235" mass="24979">RSWQSGCHRTTSEPDTGAAWTRYSGGEVMTLGQIAGLIAALAAVVLVALCAVPLLKLGGVLDEVRKAVCDVDESTVPILDELKSTVVITNGEISKLDQVIEDVHTISGHGTIVTGQAAELAQTFTQTVGTPMVKAAAFGEGVRRTIHRPKRRMRQSQVENTVSPTEVSHSAAAAEGGGEQERSGRTPSTHPLCGAMRCRRPHVRVGLDCGVPIRDGPYGPQKRPRQEGLGMRTAE</sequence>
<organism evidence="3">
    <name type="scientific">Polyporus grammocephalus</name>
    <dbReference type="NCBI Taxonomy" id="196234"/>
    <lineage>
        <taxon>Eukaryota</taxon>
        <taxon>Fungi</taxon>
        <taxon>Dikarya</taxon>
        <taxon>Basidiomycota</taxon>
        <taxon>Agaricomycotina</taxon>
        <taxon>Agaricomycetes</taxon>
        <taxon>Polyporales</taxon>
        <taxon>Polyporaceae</taxon>
        <taxon>Polyporus</taxon>
    </lineage>
</organism>
<evidence type="ECO:0000256" key="1">
    <source>
        <dbReference type="SAM" id="MobiDB-lite"/>
    </source>
</evidence>
<evidence type="ECO:0000313" key="3">
    <source>
        <dbReference type="EMBL" id="ACT52885.1"/>
    </source>
</evidence>
<feature type="non-terminal residue" evidence="3">
    <location>
        <position position="235"/>
    </location>
</feature>
<feature type="compositionally biased region" description="Polar residues" evidence="1">
    <location>
        <begin position="155"/>
        <end position="165"/>
    </location>
</feature>
<feature type="region of interest" description="Disordered" evidence="1">
    <location>
        <begin position="209"/>
        <end position="235"/>
    </location>
</feature>
<protein>
    <submittedName>
        <fullName evidence="3">Uncharacterized ATPase</fullName>
    </submittedName>
</protein>
<dbReference type="AlphaFoldDB" id="C7DK31"/>
<keyword evidence="2" id="KW-1133">Transmembrane helix</keyword>
<reference evidence="3" key="1">
    <citation type="submission" date="2009-05" db="EMBL/GenBank/DDBJ databases">
        <title>Characterization of Differentially Expressed Genes Related to Laccase Biosynthesis of White-Rot Fungus TR16.</title>
        <authorList>
            <person name="Chen Q.-T."/>
            <person name="Guo L.-Q."/>
            <person name="Lin J.-F."/>
        </authorList>
    </citation>
    <scope>NUCLEOTIDE SEQUENCE</scope>
    <source>
        <strain evidence="3">TR16</strain>
    </source>
</reference>
<feature type="transmembrane region" description="Helical" evidence="2">
    <location>
        <begin position="34"/>
        <end position="55"/>
    </location>
</feature>
<keyword evidence="2" id="KW-0472">Membrane</keyword>
<dbReference type="EMBL" id="GQ141682">
    <property type="protein sequence ID" value="ACT52885.1"/>
    <property type="molecule type" value="mRNA"/>
</dbReference>
<name>C7DK31_9APHY</name>
<dbReference type="InterPro" id="IPR009293">
    <property type="entry name" value="UPF0478"/>
</dbReference>
<evidence type="ECO:0000256" key="2">
    <source>
        <dbReference type="SAM" id="Phobius"/>
    </source>
</evidence>
<proteinExistence type="evidence at transcript level"/>
<feature type="region of interest" description="Disordered" evidence="1">
    <location>
        <begin position="146"/>
        <end position="193"/>
    </location>
</feature>
<feature type="non-terminal residue" evidence="3">
    <location>
        <position position="1"/>
    </location>
</feature>
<keyword evidence="2" id="KW-0812">Transmembrane</keyword>
<dbReference type="Pfam" id="PF06103">
    <property type="entry name" value="DUF948"/>
    <property type="match status" value="1"/>
</dbReference>